<evidence type="ECO:0000313" key="1">
    <source>
        <dbReference type="EMBL" id="WDI33174.1"/>
    </source>
</evidence>
<dbReference type="KEGG" id="hfl:PUV54_08185"/>
<dbReference type="RefSeq" id="WP_274495141.1">
    <property type="nucleotide sequence ID" value="NZ_CP118166.1"/>
</dbReference>
<accession>A0AAE9ZDT0</accession>
<name>A0AAE9ZDT0_9PROT</name>
<sequence>MKIITANRLEDGAVVYLGDDDRWTLMQSAAAKFFDADINPVLAAVQLRVKEITDAYLVDVDDNGGLAGRETLRESIRRKGPTVREDLGRTEV</sequence>
<gene>
    <name evidence="1" type="ORF">PUV54_08185</name>
</gene>
<organism evidence="1 2">
    <name type="scientific">Hyphococcus flavus</name>
    <dbReference type="NCBI Taxonomy" id="1866326"/>
    <lineage>
        <taxon>Bacteria</taxon>
        <taxon>Pseudomonadati</taxon>
        <taxon>Pseudomonadota</taxon>
        <taxon>Alphaproteobacteria</taxon>
        <taxon>Parvularculales</taxon>
        <taxon>Parvularculaceae</taxon>
        <taxon>Hyphococcus</taxon>
    </lineage>
</organism>
<dbReference type="InterPro" id="IPR021270">
    <property type="entry name" value="DUF2849"/>
</dbReference>
<keyword evidence="2" id="KW-1185">Reference proteome</keyword>
<dbReference type="AlphaFoldDB" id="A0AAE9ZDT0"/>
<dbReference type="Proteomes" id="UP001214043">
    <property type="component" value="Chromosome"/>
</dbReference>
<protein>
    <submittedName>
        <fullName evidence="1">DUF2849 domain-containing protein</fullName>
    </submittedName>
</protein>
<evidence type="ECO:0000313" key="2">
    <source>
        <dbReference type="Proteomes" id="UP001214043"/>
    </source>
</evidence>
<proteinExistence type="predicted"/>
<reference evidence="1" key="1">
    <citation type="submission" date="2023-02" db="EMBL/GenBank/DDBJ databases">
        <title>Genome sequence of Hyphococcus flavus.</title>
        <authorList>
            <person name="Rong J.-C."/>
            <person name="Zhao Q."/>
            <person name="Yi M."/>
            <person name="Wu J.-Y."/>
        </authorList>
    </citation>
    <scope>NUCLEOTIDE SEQUENCE</scope>
    <source>
        <strain evidence="1">MCCC 1K03223</strain>
    </source>
</reference>
<dbReference type="EMBL" id="CP118166">
    <property type="protein sequence ID" value="WDI33174.1"/>
    <property type="molecule type" value="Genomic_DNA"/>
</dbReference>
<dbReference type="Pfam" id="PF11011">
    <property type="entry name" value="DUF2849"/>
    <property type="match status" value="1"/>
</dbReference>